<sequence>MEQIYEWIKILGGSTVLIATSAYIAKLLVEVSFKKALATFKSEFEAEIRKREKSVEKLEELHGLLMEMYLRLYVKHCDVIEMVKGGATVEYVREYLGHQDMGQKAFILQSRVKSLAAIYASEINTDTLKKTGELMKQASIFDSKHREKSLNQADLDALSKKLEEFRLSANEYMSKICDLIHKKSNKQIHPIPNKGVVE</sequence>
<proteinExistence type="predicted"/>
<dbReference type="EMBL" id="MNAN01000018">
    <property type="protein sequence ID" value="OHU97180.1"/>
    <property type="molecule type" value="Genomic_DNA"/>
</dbReference>
<gene>
    <name evidence="1" type="ORF">BIW53_02340</name>
</gene>
<dbReference type="RefSeq" id="WP_070990215.1">
    <property type="nucleotide sequence ID" value="NZ_CBCSHD010000008.1"/>
</dbReference>
<keyword evidence="2" id="KW-1185">Reference proteome</keyword>
<dbReference type="AlphaFoldDB" id="A0A1S1NC41"/>
<protein>
    <submittedName>
        <fullName evidence="1">Uncharacterized protein</fullName>
    </submittedName>
</protein>
<dbReference type="Proteomes" id="UP000180253">
    <property type="component" value="Unassembled WGS sequence"/>
</dbReference>
<evidence type="ECO:0000313" key="1">
    <source>
        <dbReference type="EMBL" id="OHU97180.1"/>
    </source>
</evidence>
<comment type="caution">
    <text evidence="1">The sequence shown here is derived from an EMBL/GenBank/DDBJ whole genome shotgun (WGS) entry which is preliminary data.</text>
</comment>
<accession>A0A1S1NC41</accession>
<evidence type="ECO:0000313" key="2">
    <source>
        <dbReference type="Proteomes" id="UP000180253"/>
    </source>
</evidence>
<reference evidence="1 2" key="1">
    <citation type="submission" date="2016-10" db="EMBL/GenBank/DDBJ databases">
        <title>Pseudoalteromonas amylolytica sp. nov., isolated from the surface seawater.</title>
        <authorList>
            <person name="Wu Y.-H."/>
            <person name="Cheng H."/>
            <person name="Jin X.-B."/>
            <person name="Wang C.-S."/>
            <person name="Xu X.-W."/>
        </authorList>
    </citation>
    <scope>NUCLEOTIDE SEQUENCE [LARGE SCALE GENOMIC DNA]</scope>
    <source>
        <strain evidence="1 2">JCM 12483</strain>
    </source>
</reference>
<dbReference type="STRING" id="327939.BIW53_02340"/>
<name>A0A1S1NC41_9GAMM</name>
<organism evidence="1 2">
    <name type="scientific">Pseudoalteromonas byunsanensis</name>
    <dbReference type="NCBI Taxonomy" id="327939"/>
    <lineage>
        <taxon>Bacteria</taxon>
        <taxon>Pseudomonadati</taxon>
        <taxon>Pseudomonadota</taxon>
        <taxon>Gammaproteobacteria</taxon>
        <taxon>Alteromonadales</taxon>
        <taxon>Pseudoalteromonadaceae</taxon>
        <taxon>Pseudoalteromonas</taxon>
    </lineage>
</organism>